<dbReference type="PANTHER" id="PTHR21327:SF29">
    <property type="entry name" value="GTP CYCLOHYDROLASE-2"/>
    <property type="match status" value="1"/>
</dbReference>
<dbReference type="SUPFAM" id="SSF142695">
    <property type="entry name" value="RibA-like"/>
    <property type="match status" value="1"/>
</dbReference>
<dbReference type="InterPro" id="IPR032677">
    <property type="entry name" value="GTP_cyclohydro_II"/>
</dbReference>
<evidence type="ECO:0000256" key="2">
    <source>
        <dbReference type="ARBA" id="ARBA00008131"/>
    </source>
</evidence>
<keyword evidence="12" id="KW-1185">Reference proteome</keyword>
<name>A0A507FFW4_9FUNG</name>
<keyword evidence="6 11" id="KW-0378">Hydrolase</keyword>
<keyword evidence="4" id="KW-0686">Riboflavin biosynthesis</keyword>
<feature type="compositionally biased region" description="Polar residues" evidence="9">
    <location>
        <begin position="15"/>
        <end position="30"/>
    </location>
</feature>
<dbReference type="PANTHER" id="PTHR21327">
    <property type="entry name" value="GTP CYCLOHYDROLASE II-RELATED"/>
    <property type="match status" value="1"/>
</dbReference>
<dbReference type="EMBL" id="QEAP01000125">
    <property type="protein sequence ID" value="TPX74447.1"/>
    <property type="molecule type" value="Genomic_DNA"/>
</dbReference>
<dbReference type="CDD" id="cd00641">
    <property type="entry name" value="GTP_cyclohydro2"/>
    <property type="match status" value="1"/>
</dbReference>
<evidence type="ECO:0000256" key="7">
    <source>
        <dbReference type="ARBA" id="ARBA00023134"/>
    </source>
</evidence>
<reference evidence="11 12" key="1">
    <citation type="journal article" date="2019" name="Sci. Rep.">
        <title>Comparative genomics of chytrid fungi reveal insights into the obligate biotrophic and pathogenic lifestyle of Synchytrium endobioticum.</title>
        <authorList>
            <person name="van de Vossenberg B.T.L.H."/>
            <person name="Warris S."/>
            <person name="Nguyen H.D.T."/>
            <person name="van Gent-Pelzer M.P.E."/>
            <person name="Joly D.L."/>
            <person name="van de Geest H.C."/>
            <person name="Bonants P.J.M."/>
            <person name="Smith D.S."/>
            <person name="Levesque C.A."/>
            <person name="van der Lee T.A.J."/>
        </authorList>
    </citation>
    <scope>NUCLEOTIDE SEQUENCE [LARGE SCALE GENOMIC DNA]</scope>
    <source>
        <strain evidence="11 12">CBS 675.73</strain>
    </source>
</reference>
<evidence type="ECO:0000256" key="5">
    <source>
        <dbReference type="ARBA" id="ARBA00022741"/>
    </source>
</evidence>
<dbReference type="OrthoDB" id="5569761at2759"/>
<dbReference type="NCBIfam" id="NF001591">
    <property type="entry name" value="PRK00393.1"/>
    <property type="match status" value="1"/>
</dbReference>
<evidence type="ECO:0000259" key="10">
    <source>
        <dbReference type="Pfam" id="PF00925"/>
    </source>
</evidence>
<dbReference type="Gene3D" id="3.40.50.10990">
    <property type="entry name" value="GTP cyclohydrolase II"/>
    <property type="match status" value="1"/>
</dbReference>
<dbReference type="InterPro" id="IPR036144">
    <property type="entry name" value="RibA-like_sf"/>
</dbReference>
<evidence type="ECO:0000256" key="8">
    <source>
        <dbReference type="ARBA" id="ARBA00049295"/>
    </source>
</evidence>
<evidence type="ECO:0000256" key="9">
    <source>
        <dbReference type="SAM" id="MobiDB-lite"/>
    </source>
</evidence>
<feature type="region of interest" description="Disordered" evidence="9">
    <location>
        <begin position="1"/>
        <end position="30"/>
    </location>
</feature>
<evidence type="ECO:0000313" key="12">
    <source>
        <dbReference type="Proteomes" id="UP000320333"/>
    </source>
</evidence>
<gene>
    <name evidence="11" type="primary">RIB1</name>
    <name evidence="11" type="ORF">CcCBS67573_g04283</name>
</gene>
<dbReference type="GO" id="GO:0009231">
    <property type="term" value="P:riboflavin biosynthetic process"/>
    <property type="evidence" value="ECO:0007669"/>
    <property type="project" value="UniProtKB-KW"/>
</dbReference>
<evidence type="ECO:0000256" key="3">
    <source>
        <dbReference type="ARBA" id="ARBA00012762"/>
    </source>
</evidence>
<feature type="domain" description="GTP cyclohydrolase II" evidence="10">
    <location>
        <begin position="89"/>
        <end position="293"/>
    </location>
</feature>
<dbReference type="EC" id="3.5.4.25" evidence="3"/>
<feature type="compositionally biased region" description="Low complexity" evidence="9">
    <location>
        <begin position="1"/>
        <end position="14"/>
    </location>
</feature>
<comment type="similarity">
    <text evidence="2">Belongs to the GTP cyclohydrolase II family.</text>
</comment>
<dbReference type="GO" id="GO:0003935">
    <property type="term" value="F:GTP cyclohydrolase II activity"/>
    <property type="evidence" value="ECO:0007669"/>
    <property type="project" value="UniProtKB-EC"/>
</dbReference>
<dbReference type="Proteomes" id="UP000320333">
    <property type="component" value="Unassembled WGS sequence"/>
</dbReference>
<organism evidence="11 12">
    <name type="scientific">Chytriomyces confervae</name>
    <dbReference type="NCBI Taxonomy" id="246404"/>
    <lineage>
        <taxon>Eukaryota</taxon>
        <taxon>Fungi</taxon>
        <taxon>Fungi incertae sedis</taxon>
        <taxon>Chytridiomycota</taxon>
        <taxon>Chytridiomycota incertae sedis</taxon>
        <taxon>Chytridiomycetes</taxon>
        <taxon>Chytridiales</taxon>
        <taxon>Chytriomycetaceae</taxon>
        <taxon>Chytriomyces</taxon>
    </lineage>
</organism>
<comment type="catalytic activity">
    <reaction evidence="8">
        <text>GTP + 4 H2O = 2,5-diamino-6-hydroxy-4-(5-phosphoribosylamino)-pyrimidine + formate + 2 phosphate + 3 H(+)</text>
        <dbReference type="Rhea" id="RHEA:23704"/>
        <dbReference type="ChEBI" id="CHEBI:15377"/>
        <dbReference type="ChEBI" id="CHEBI:15378"/>
        <dbReference type="ChEBI" id="CHEBI:15740"/>
        <dbReference type="ChEBI" id="CHEBI:37565"/>
        <dbReference type="ChEBI" id="CHEBI:43474"/>
        <dbReference type="ChEBI" id="CHEBI:58614"/>
        <dbReference type="EC" id="3.5.4.25"/>
    </reaction>
</comment>
<evidence type="ECO:0000256" key="4">
    <source>
        <dbReference type="ARBA" id="ARBA00022619"/>
    </source>
</evidence>
<evidence type="ECO:0000256" key="6">
    <source>
        <dbReference type="ARBA" id="ARBA00022801"/>
    </source>
</evidence>
<proteinExistence type="inferred from homology"/>
<accession>A0A507FFW4</accession>
<dbReference type="InterPro" id="IPR000926">
    <property type="entry name" value="RibA"/>
</dbReference>
<dbReference type="STRING" id="246404.A0A507FFW4"/>
<dbReference type="Pfam" id="PF00925">
    <property type="entry name" value="GTP_cyclohydro2"/>
    <property type="match status" value="1"/>
</dbReference>
<sequence>MSPTSSAPAVSVSSLQDASAHTAHSASLNGQPNGFYGHQLPIAPTTATSSCGSSVAESDDTTVASATTAAPVPEVALKSDQVTATCLVRTRIPSEYCDETLSLLLYSNDEDEEEHLALVYGYGTDKNIWSHSLEKTVPGETEKDRRTRGATVPFTAAAAVDANGELLAPLARIHSCCFTGETIGSNRCDCREQLVEAMKRMSDESRGVILYLKQEGRGIGLKEKMRAYNLIDQGFDTHTANIELGHPADARTYKIASAILRDLQIPSVRLLTNNPHKVQSIIHDGVVVSERVPMIPASWSLTDRAVLDRDEYLVTKVQKMGHILDIPNQFLNSVAATANSEA</sequence>
<dbReference type="AlphaFoldDB" id="A0A507FFW4"/>
<dbReference type="GO" id="GO:0005525">
    <property type="term" value="F:GTP binding"/>
    <property type="evidence" value="ECO:0007669"/>
    <property type="project" value="UniProtKB-KW"/>
</dbReference>
<evidence type="ECO:0000313" key="11">
    <source>
        <dbReference type="EMBL" id="TPX74447.1"/>
    </source>
</evidence>
<protein>
    <recommendedName>
        <fullName evidence="3">GTP cyclohydrolase II</fullName>
        <ecNumber evidence="3">3.5.4.25</ecNumber>
    </recommendedName>
</protein>
<keyword evidence="5" id="KW-0547">Nucleotide-binding</keyword>
<evidence type="ECO:0000256" key="1">
    <source>
        <dbReference type="ARBA" id="ARBA00005104"/>
    </source>
</evidence>
<comment type="pathway">
    <text evidence="1">Cofactor biosynthesis; riboflavin biosynthesis.</text>
</comment>
<keyword evidence="7" id="KW-0342">GTP-binding</keyword>
<comment type="caution">
    <text evidence="11">The sequence shown here is derived from an EMBL/GenBank/DDBJ whole genome shotgun (WGS) entry which is preliminary data.</text>
</comment>